<keyword evidence="5 9" id="KW-0418">Kinase</keyword>
<evidence type="ECO:0000256" key="5">
    <source>
        <dbReference type="ARBA" id="ARBA00022777"/>
    </source>
</evidence>
<feature type="domain" description="PurM-like N-terminal" evidence="10">
    <location>
        <begin position="25"/>
        <end position="132"/>
    </location>
</feature>
<evidence type="ECO:0000259" key="11">
    <source>
        <dbReference type="Pfam" id="PF02769"/>
    </source>
</evidence>
<evidence type="ECO:0000256" key="7">
    <source>
        <dbReference type="ARBA" id="ARBA00022842"/>
    </source>
</evidence>
<dbReference type="Gene3D" id="3.30.1330.10">
    <property type="entry name" value="PurM-like, N-terminal domain"/>
    <property type="match status" value="1"/>
</dbReference>
<evidence type="ECO:0000259" key="10">
    <source>
        <dbReference type="Pfam" id="PF00586"/>
    </source>
</evidence>
<dbReference type="FunFam" id="3.90.650.10:FF:000004">
    <property type="entry name" value="Selenide, water dikinase"/>
    <property type="match status" value="1"/>
</dbReference>
<comment type="similarity">
    <text evidence="1 9">Belongs to the selenophosphate synthase 1 family. Class I subfamily.</text>
</comment>
<dbReference type="NCBIfam" id="NF002098">
    <property type="entry name" value="PRK00943.1"/>
    <property type="match status" value="1"/>
</dbReference>
<dbReference type="STRING" id="237069.SAMN05216498_2542"/>
<comment type="function">
    <text evidence="9">Synthesizes selenophosphate from selenide and ATP.</text>
</comment>
<keyword evidence="8 9" id="KW-0711">Selenium</keyword>
<feature type="binding site" evidence="9">
    <location>
        <position position="26"/>
    </location>
    <ligand>
        <name>Mg(2+)</name>
        <dbReference type="ChEBI" id="CHEBI:18420"/>
    </ligand>
</feature>
<keyword evidence="6 9" id="KW-0067">ATP-binding</keyword>
<dbReference type="SUPFAM" id="SSF56042">
    <property type="entry name" value="PurM C-terminal domain-like"/>
    <property type="match status" value="1"/>
</dbReference>
<reference evidence="12 13" key="1">
    <citation type="submission" date="2016-10" db="EMBL/GenBank/DDBJ databases">
        <authorList>
            <person name="de Groot N.N."/>
        </authorList>
    </citation>
    <scope>NUCLEOTIDE SEQUENCE [LARGE SCALE GENOMIC DNA]</scope>
    <source>
        <strain evidence="12 13">CGMCC 1.3442</strain>
    </source>
</reference>
<dbReference type="GO" id="GO:0004756">
    <property type="term" value="F:selenide, water dikinase activity"/>
    <property type="evidence" value="ECO:0007669"/>
    <property type="project" value="UniProtKB-UniRule"/>
</dbReference>
<dbReference type="PANTHER" id="PTHR10256">
    <property type="entry name" value="SELENIDE, WATER DIKINASE"/>
    <property type="match status" value="1"/>
</dbReference>
<feature type="binding site" evidence="9">
    <location>
        <position position="66"/>
    </location>
    <ligand>
        <name>Mg(2+)</name>
        <dbReference type="ChEBI" id="CHEBI:18420"/>
    </ligand>
</feature>
<evidence type="ECO:0000256" key="1">
    <source>
        <dbReference type="ARBA" id="ARBA00008026"/>
    </source>
</evidence>
<evidence type="ECO:0000256" key="3">
    <source>
        <dbReference type="ARBA" id="ARBA00022723"/>
    </source>
</evidence>
<keyword evidence="2 9" id="KW-0808">Transferase</keyword>
<dbReference type="InterPro" id="IPR004536">
    <property type="entry name" value="SPS/SelD"/>
</dbReference>
<keyword evidence="3 9" id="KW-0479">Metal-binding</keyword>
<dbReference type="GO" id="GO:0005737">
    <property type="term" value="C:cytoplasm"/>
    <property type="evidence" value="ECO:0007669"/>
    <property type="project" value="TreeGrafter"/>
</dbReference>
<dbReference type="NCBIfam" id="TIGR00476">
    <property type="entry name" value="selD"/>
    <property type="match status" value="1"/>
</dbReference>
<feature type="binding site" evidence="9">
    <location>
        <begin position="114"/>
        <end position="116"/>
    </location>
    <ligand>
        <name>ATP</name>
        <dbReference type="ChEBI" id="CHEBI:30616"/>
        <note>ligand shared between dimeric partners</note>
    </ligand>
</feature>
<accession>A0A1H0CHT8</accession>
<keyword evidence="7 9" id="KW-0460">Magnesium</keyword>
<keyword evidence="13" id="KW-1185">Reference proteome</keyword>
<dbReference type="InterPro" id="IPR036676">
    <property type="entry name" value="PurM-like_C_sf"/>
</dbReference>
<dbReference type="GO" id="GO:0000287">
    <property type="term" value="F:magnesium ion binding"/>
    <property type="evidence" value="ECO:0007669"/>
    <property type="project" value="UniProtKB-UniRule"/>
</dbReference>
<dbReference type="SUPFAM" id="SSF55326">
    <property type="entry name" value="PurM N-terminal domain-like"/>
    <property type="match status" value="1"/>
</dbReference>
<sequence length="324" mass="34862">MAQVLSQVNTHKQDQNILFSQNNSDDAGVYQLTDDVALVQTVDYFTPIVDDPYTFGQIAAANALSDVYAMGAEVKTALNIVGFSVKKYGADHLAQILQGAEDKVHEAGGAIIGGHSIDDEEPKFGLSVTGIAHPDQILTNHNAQDGNVLVLTKPIGIGIITTAIKKGLASQNDADEAINWMMKLNKEASELFKQYEVHAVTDVTGFGLLGHAYEMAKGSQLSLEIDYQSVPIIDGTVELAAKGAVPGGTKSNLNWLEDAVSFESHINELHQLILADAITSGGLLISMPEHDANQYIDELNQLPDYQATIIGKVIPQTDRNIIVK</sequence>
<evidence type="ECO:0000256" key="6">
    <source>
        <dbReference type="ARBA" id="ARBA00022840"/>
    </source>
</evidence>
<feature type="domain" description="PurM-like C-terminal" evidence="11">
    <location>
        <begin position="144"/>
        <end position="323"/>
    </location>
</feature>
<comment type="catalytic activity">
    <reaction evidence="9">
        <text>hydrogenselenide + ATP + H2O = selenophosphate + AMP + phosphate + 2 H(+)</text>
        <dbReference type="Rhea" id="RHEA:18737"/>
        <dbReference type="ChEBI" id="CHEBI:15377"/>
        <dbReference type="ChEBI" id="CHEBI:15378"/>
        <dbReference type="ChEBI" id="CHEBI:16144"/>
        <dbReference type="ChEBI" id="CHEBI:29317"/>
        <dbReference type="ChEBI" id="CHEBI:30616"/>
        <dbReference type="ChEBI" id="CHEBI:43474"/>
        <dbReference type="ChEBI" id="CHEBI:456215"/>
        <dbReference type="EC" id="2.7.9.3"/>
    </reaction>
</comment>
<dbReference type="GO" id="GO:0016260">
    <property type="term" value="P:selenocysteine biosynthetic process"/>
    <property type="evidence" value="ECO:0007669"/>
    <property type="project" value="InterPro"/>
</dbReference>
<dbReference type="InterPro" id="IPR023061">
    <property type="entry name" value="SelD_I"/>
</dbReference>
<organism evidence="12 13">
    <name type="scientific">Tenuibacillus multivorans</name>
    <dbReference type="NCBI Taxonomy" id="237069"/>
    <lineage>
        <taxon>Bacteria</taxon>
        <taxon>Bacillati</taxon>
        <taxon>Bacillota</taxon>
        <taxon>Bacilli</taxon>
        <taxon>Bacillales</taxon>
        <taxon>Bacillaceae</taxon>
        <taxon>Tenuibacillus</taxon>
    </lineage>
</organism>
<comment type="subunit">
    <text evidence="9">Homodimer.</text>
</comment>
<feature type="binding site" evidence="9">
    <location>
        <position position="202"/>
    </location>
    <ligand>
        <name>Mg(2+)</name>
        <dbReference type="ChEBI" id="CHEBI:18420"/>
    </ligand>
</feature>
<dbReference type="EC" id="2.7.9.3" evidence="9"/>
<dbReference type="Pfam" id="PF00586">
    <property type="entry name" value="AIRS"/>
    <property type="match status" value="1"/>
</dbReference>
<feature type="site" description="Important for catalytic activity" evidence="9">
    <location>
        <position position="12"/>
    </location>
</feature>
<evidence type="ECO:0000256" key="8">
    <source>
        <dbReference type="ARBA" id="ARBA00023266"/>
    </source>
</evidence>
<dbReference type="GO" id="GO:0005524">
    <property type="term" value="F:ATP binding"/>
    <property type="evidence" value="ECO:0007669"/>
    <property type="project" value="UniProtKB-UniRule"/>
</dbReference>
<feature type="binding site" description="in other chain" evidence="9">
    <location>
        <position position="66"/>
    </location>
    <ligand>
        <name>ATP</name>
        <dbReference type="ChEBI" id="CHEBI:30616"/>
        <note>ligand shared between dimeric partners</note>
    </ligand>
</feature>
<evidence type="ECO:0000313" key="13">
    <source>
        <dbReference type="Proteomes" id="UP000199334"/>
    </source>
</evidence>
<dbReference type="HAMAP" id="MF_00625">
    <property type="entry name" value="SelD"/>
    <property type="match status" value="1"/>
</dbReference>
<comment type="cofactor">
    <cofactor evidence="9">
        <name>Mg(2+)</name>
        <dbReference type="ChEBI" id="CHEBI:18420"/>
    </cofactor>
    <text evidence="9">Binds 1 Mg(2+) ion per monomer.</text>
</comment>
<evidence type="ECO:0000256" key="9">
    <source>
        <dbReference type="HAMAP-Rule" id="MF_00625"/>
    </source>
</evidence>
<dbReference type="CDD" id="cd02195">
    <property type="entry name" value="SelD"/>
    <property type="match status" value="1"/>
</dbReference>
<dbReference type="Pfam" id="PF02769">
    <property type="entry name" value="AIRS_C"/>
    <property type="match status" value="1"/>
</dbReference>
<feature type="binding site" description="in other chain" evidence="9">
    <location>
        <begin position="23"/>
        <end position="25"/>
    </location>
    <ligand>
        <name>ATP</name>
        <dbReference type="ChEBI" id="CHEBI:30616"/>
        <note>ligand shared between dimeric partners</note>
    </ligand>
</feature>
<evidence type="ECO:0000313" key="12">
    <source>
        <dbReference type="EMBL" id="SDN57373.1"/>
    </source>
</evidence>
<feature type="binding site" description="in other chain" evidence="9">
    <location>
        <position position="12"/>
    </location>
    <ligand>
        <name>ATP</name>
        <dbReference type="ChEBI" id="CHEBI:30616"/>
        <note>ligand shared between dimeric partners</note>
    </ligand>
</feature>
<dbReference type="PIRSF" id="PIRSF036407">
    <property type="entry name" value="Selenphspht_syn"/>
    <property type="match status" value="1"/>
</dbReference>
<dbReference type="PANTHER" id="PTHR10256:SF0">
    <property type="entry name" value="INACTIVE SELENIDE, WATER DIKINASE-LIKE PROTEIN-RELATED"/>
    <property type="match status" value="1"/>
</dbReference>
<dbReference type="InterPro" id="IPR016188">
    <property type="entry name" value="PurM-like_N"/>
</dbReference>
<feature type="binding site" description="in other chain" evidence="9">
    <location>
        <position position="43"/>
    </location>
    <ligand>
        <name>ATP</name>
        <dbReference type="ChEBI" id="CHEBI:30616"/>
        <note>ligand shared between dimeric partners</note>
    </ligand>
</feature>
<dbReference type="InterPro" id="IPR010918">
    <property type="entry name" value="PurM-like_C_dom"/>
</dbReference>
<dbReference type="Gene3D" id="3.90.650.10">
    <property type="entry name" value="PurM-like C-terminal domain"/>
    <property type="match status" value="1"/>
</dbReference>
<dbReference type="Proteomes" id="UP000199334">
    <property type="component" value="Unassembled WGS sequence"/>
</dbReference>
<dbReference type="InterPro" id="IPR036921">
    <property type="entry name" value="PurM-like_N_sf"/>
</dbReference>
<evidence type="ECO:0000256" key="2">
    <source>
        <dbReference type="ARBA" id="ARBA00022679"/>
    </source>
</evidence>
<proteinExistence type="inferred from homology"/>
<name>A0A1H0CHT8_9BACI</name>
<evidence type="ECO:0000256" key="4">
    <source>
        <dbReference type="ARBA" id="ARBA00022741"/>
    </source>
</evidence>
<dbReference type="AlphaFoldDB" id="A0A1H0CHT8"/>
<keyword evidence="4 9" id="KW-0547">Nucleotide-binding</keyword>
<dbReference type="EMBL" id="FNIG01000006">
    <property type="protein sequence ID" value="SDN57373.1"/>
    <property type="molecule type" value="Genomic_DNA"/>
</dbReference>
<gene>
    <name evidence="9" type="primary">selD</name>
    <name evidence="12" type="ORF">SAMN05216498_2542</name>
</gene>
<protein>
    <recommendedName>
        <fullName evidence="9">Selenide, water dikinase</fullName>
        <ecNumber evidence="9">2.7.9.3</ecNumber>
    </recommendedName>
    <alternativeName>
        <fullName evidence="9">Selenium donor protein</fullName>
    </alternativeName>
    <alternativeName>
        <fullName evidence="9">Selenophosphate synthase</fullName>
    </alternativeName>
</protein>
<comment type="caution">
    <text evidence="9">Lacks conserved residue(s) required for the propagation of feature annotation.</text>
</comment>